<reference evidence="2" key="1">
    <citation type="submission" date="2023-03" db="EMBL/GenBank/DDBJ databases">
        <title>Massive genome expansion in bonnet fungi (Mycena s.s.) driven by repeated elements and novel gene families across ecological guilds.</title>
        <authorList>
            <consortium name="Lawrence Berkeley National Laboratory"/>
            <person name="Harder C.B."/>
            <person name="Miyauchi S."/>
            <person name="Viragh M."/>
            <person name="Kuo A."/>
            <person name="Thoen E."/>
            <person name="Andreopoulos B."/>
            <person name="Lu D."/>
            <person name="Skrede I."/>
            <person name="Drula E."/>
            <person name="Henrissat B."/>
            <person name="Morin E."/>
            <person name="Kohler A."/>
            <person name="Barry K."/>
            <person name="LaButti K."/>
            <person name="Morin E."/>
            <person name="Salamov A."/>
            <person name="Lipzen A."/>
            <person name="Mereny Z."/>
            <person name="Hegedus B."/>
            <person name="Baldrian P."/>
            <person name="Stursova M."/>
            <person name="Weitz H."/>
            <person name="Taylor A."/>
            <person name="Grigoriev I.V."/>
            <person name="Nagy L.G."/>
            <person name="Martin F."/>
            <person name="Kauserud H."/>
        </authorList>
    </citation>
    <scope>NUCLEOTIDE SEQUENCE</scope>
    <source>
        <strain evidence="2">CBHHK002</strain>
    </source>
</reference>
<comment type="caution">
    <text evidence="2">The sequence shown here is derived from an EMBL/GenBank/DDBJ whole genome shotgun (WGS) entry which is preliminary data.</text>
</comment>
<proteinExistence type="predicted"/>
<sequence>MWMLTRCMCILGERVQWAGADGWCALGCGAMDVDLLTASAPFLWHHPPCLVFYSGYLTLRTDAAGPALVHRRHREG</sequence>
<protein>
    <recommendedName>
        <fullName evidence="4">Secreted protein</fullName>
    </recommendedName>
</protein>
<evidence type="ECO:0008006" key="4">
    <source>
        <dbReference type="Google" id="ProtNLM"/>
    </source>
</evidence>
<keyword evidence="3" id="KW-1185">Reference proteome</keyword>
<accession>A0AAD6ZED6</accession>
<organism evidence="2 3">
    <name type="scientific">Mycena albidolilacea</name>
    <dbReference type="NCBI Taxonomy" id="1033008"/>
    <lineage>
        <taxon>Eukaryota</taxon>
        <taxon>Fungi</taxon>
        <taxon>Dikarya</taxon>
        <taxon>Basidiomycota</taxon>
        <taxon>Agaricomycotina</taxon>
        <taxon>Agaricomycetes</taxon>
        <taxon>Agaricomycetidae</taxon>
        <taxon>Agaricales</taxon>
        <taxon>Marasmiineae</taxon>
        <taxon>Mycenaceae</taxon>
        <taxon>Mycena</taxon>
    </lineage>
</organism>
<dbReference type="AlphaFoldDB" id="A0AAD6ZED6"/>
<evidence type="ECO:0000313" key="2">
    <source>
        <dbReference type="EMBL" id="KAJ7319010.1"/>
    </source>
</evidence>
<dbReference type="EMBL" id="JARIHO010000055">
    <property type="protein sequence ID" value="KAJ7319010.1"/>
    <property type="molecule type" value="Genomic_DNA"/>
</dbReference>
<feature type="chain" id="PRO_5042104243" description="Secreted protein" evidence="1">
    <location>
        <begin position="21"/>
        <end position="76"/>
    </location>
</feature>
<gene>
    <name evidence="2" type="ORF">DFH08DRAFT_891294</name>
</gene>
<dbReference type="Proteomes" id="UP001218218">
    <property type="component" value="Unassembled WGS sequence"/>
</dbReference>
<evidence type="ECO:0000313" key="3">
    <source>
        <dbReference type="Proteomes" id="UP001218218"/>
    </source>
</evidence>
<feature type="signal peptide" evidence="1">
    <location>
        <begin position="1"/>
        <end position="20"/>
    </location>
</feature>
<name>A0AAD6ZED6_9AGAR</name>
<evidence type="ECO:0000256" key="1">
    <source>
        <dbReference type="SAM" id="SignalP"/>
    </source>
</evidence>
<keyword evidence="1" id="KW-0732">Signal</keyword>